<dbReference type="InterPro" id="IPR017441">
    <property type="entry name" value="Protein_kinase_ATP_BS"/>
</dbReference>
<evidence type="ECO:0000256" key="1">
    <source>
        <dbReference type="PROSITE-ProRule" id="PRU10141"/>
    </source>
</evidence>
<keyword evidence="1" id="KW-0547">Nucleotide-binding</keyword>
<dbReference type="Gene3D" id="3.30.200.20">
    <property type="entry name" value="Phosphorylase Kinase, domain 1"/>
    <property type="match status" value="1"/>
</dbReference>
<feature type="compositionally biased region" description="Basic residues" evidence="2">
    <location>
        <begin position="20"/>
        <end position="32"/>
    </location>
</feature>
<keyword evidence="1" id="KW-0067">ATP-binding</keyword>
<feature type="compositionally biased region" description="Polar residues" evidence="2">
    <location>
        <begin position="1"/>
        <end position="18"/>
    </location>
</feature>
<sequence length="173" mass="19318">MSLSADCENANSMNQQMTKVKMRDHSAKKKKGLRELKSRISLPPELKNGLSQRTNNNNVSYQTNDSNNIRSKLSQRSSYYQTTSASVQALDEALNQSNISSSHLSPYFSSSSGGQLSRNEHRLSMLDLGFGKIESYVKLEKLGEGTYATVYKGTSTLHTGFIALKEIRLEQEE</sequence>
<accession>A0A821GYN1</accession>
<feature type="binding site" evidence="1">
    <location>
        <position position="165"/>
    </location>
    <ligand>
        <name>ATP</name>
        <dbReference type="ChEBI" id="CHEBI:30616"/>
    </ligand>
</feature>
<name>A0A821GYN1_9BILA</name>
<protein>
    <recommendedName>
        <fullName evidence="5">Protein kinase domain-containing protein</fullName>
    </recommendedName>
</protein>
<reference evidence="3" key="1">
    <citation type="submission" date="2021-02" db="EMBL/GenBank/DDBJ databases">
        <authorList>
            <person name="Nowell W R."/>
        </authorList>
    </citation>
    <scope>NUCLEOTIDE SEQUENCE</scope>
</reference>
<dbReference type="Proteomes" id="UP000663848">
    <property type="component" value="Unassembled WGS sequence"/>
</dbReference>
<evidence type="ECO:0000256" key="2">
    <source>
        <dbReference type="SAM" id="MobiDB-lite"/>
    </source>
</evidence>
<feature type="non-terminal residue" evidence="3">
    <location>
        <position position="1"/>
    </location>
</feature>
<comment type="caution">
    <text evidence="3">The sequence shown here is derived from an EMBL/GenBank/DDBJ whole genome shotgun (WGS) entry which is preliminary data.</text>
</comment>
<dbReference type="GO" id="GO:0005524">
    <property type="term" value="F:ATP binding"/>
    <property type="evidence" value="ECO:0007669"/>
    <property type="project" value="UniProtKB-UniRule"/>
</dbReference>
<feature type="region of interest" description="Disordered" evidence="2">
    <location>
        <begin position="1"/>
        <end position="70"/>
    </location>
</feature>
<dbReference type="PROSITE" id="PS00107">
    <property type="entry name" value="PROTEIN_KINASE_ATP"/>
    <property type="match status" value="1"/>
</dbReference>
<dbReference type="SUPFAM" id="SSF56112">
    <property type="entry name" value="Protein kinase-like (PK-like)"/>
    <property type="match status" value="1"/>
</dbReference>
<evidence type="ECO:0008006" key="5">
    <source>
        <dbReference type="Google" id="ProtNLM"/>
    </source>
</evidence>
<dbReference type="AlphaFoldDB" id="A0A821GYN1"/>
<feature type="compositionally biased region" description="Polar residues" evidence="2">
    <location>
        <begin position="49"/>
        <end position="70"/>
    </location>
</feature>
<dbReference type="InterPro" id="IPR011009">
    <property type="entry name" value="Kinase-like_dom_sf"/>
</dbReference>
<gene>
    <name evidence="3" type="ORF">QYT958_LOCUS16178</name>
</gene>
<evidence type="ECO:0000313" key="3">
    <source>
        <dbReference type="EMBL" id="CAF4673155.1"/>
    </source>
</evidence>
<proteinExistence type="predicted"/>
<organism evidence="3 4">
    <name type="scientific">Rotaria socialis</name>
    <dbReference type="NCBI Taxonomy" id="392032"/>
    <lineage>
        <taxon>Eukaryota</taxon>
        <taxon>Metazoa</taxon>
        <taxon>Spiralia</taxon>
        <taxon>Gnathifera</taxon>
        <taxon>Rotifera</taxon>
        <taxon>Eurotatoria</taxon>
        <taxon>Bdelloidea</taxon>
        <taxon>Philodinida</taxon>
        <taxon>Philodinidae</taxon>
        <taxon>Rotaria</taxon>
    </lineage>
</organism>
<dbReference type="EMBL" id="CAJOBR010002317">
    <property type="protein sequence ID" value="CAF4673155.1"/>
    <property type="molecule type" value="Genomic_DNA"/>
</dbReference>
<evidence type="ECO:0000313" key="4">
    <source>
        <dbReference type="Proteomes" id="UP000663848"/>
    </source>
</evidence>